<organism evidence="14 15">
    <name type="scientific">Actinomyces urogenitalis</name>
    <dbReference type="NCBI Taxonomy" id="103621"/>
    <lineage>
        <taxon>Bacteria</taxon>
        <taxon>Bacillati</taxon>
        <taxon>Actinomycetota</taxon>
        <taxon>Actinomycetes</taxon>
        <taxon>Actinomycetales</taxon>
        <taxon>Actinomycetaceae</taxon>
        <taxon>Actinomyces</taxon>
    </lineage>
</organism>
<evidence type="ECO:0000256" key="2">
    <source>
        <dbReference type="ARBA" id="ARBA00003213"/>
    </source>
</evidence>
<evidence type="ECO:0000256" key="12">
    <source>
        <dbReference type="RuleBase" id="RU003784"/>
    </source>
</evidence>
<dbReference type="AlphaFoldDB" id="A0A2I1KW44"/>
<evidence type="ECO:0000256" key="9">
    <source>
        <dbReference type="ARBA" id="ARBA00049563"/>
    </source>
</evidence>
<feature type="binding site" evidence="10">
    <location>
        <begin position="24"/>
        <end position="31"/>
    </location>
    <ligand>
        <name>ATP</name>
        <dbReference type="ChEBI" id="CHEBI:30616"/>
    </ligand>
</feature>
<dbReference type="InterPro" id="IPR018022">
    <property type="entry name" value="IPT"/>
</dbReference>
<keyword evidence="4 10" id="KW-0808">Transferase</keyword>
<comment type="similarity">
    <text evidence="3 10 13">Belongs to the IPP transferase family.</text>
</comment>
<comment type="cofactor">
    <cofactor evidence="1 10">
        <name>Mg(2+)</name>
        <dbReference type="ChEBI" id="CHEBI:18420"/>
    </cofactor>
</comment>
<comment type="subunit">
    <text evidence="10">Monomer.</text>
</comment>
<comment type="caution">
    <text evidence="10">Lacks conserved residue(s) required for the propagation of feature annotation.</text>
</comment>
<evidence type="ECO:0000256" key="6">
    <source>
        <dbReference type="ARBA" id="ARBA00022741"/>
    </source>
</evidence>
<dbReference type="GeneID" id="81707779"/>
<proteinExistence type="inferred from homology"/>
<evidence type="ECO:0000256" key="5">
    <source>
        <dbReference type="ARBA" id="ARBA00022694"/>
    </source>
</evidence>
<evidence type="ECO:0000313" key="15">
    <source>
        <dbReference type="Proteomes" id="UP000234778"/>
    </source>
</evidence>
<dbReference type="SUPFAM" id="SSF52540">
    <property type="entry name" value="P-loop containing nucleoside triphosphate hydrolases"/>
    <property type="match status" value="1"/>
</dbReference>
<dbReference type="PANTHER" id="PTHR11088">
    <property type="entry name" value="TRNA DIMETHYLALLYLTRANSFERASE"/>
    <property type="match status" value="1"/>
</dbReference>
<gene>
    <name evidence="10" type="primary">miaA</name>
    <name evidence="14" type="ORF">CYJ26_02305</name>
</gene>
<comment type="catalytic activity">
    <reaction evidence="9 10 11">
        <text>adenosine(37) in tRNA + dimethylallyl diphosphate = N(6)-dimethylallyladenosine(37) in tRNA + diphosphate</text>
        <dbReference type="Rhea" id="RHEA:26482"/>
        <dbReference type="Rhea" id="RHEA-COMP:10162"/>
        <dbReference type="Rhea" id="RHEA-COMP:10375"/>
        <dbReference type="ChEBI" id="CHEBI:33019"/>
        <dbReference type="ChEBI" id="CHEBI:57623"/>
        <dbReference type="ChEBI" id="CHEBI:74411"/>
        <dbReference type="ChEBI" id="CHEBI:74415"/>
        <dbReference type="EC" id="2.5.1.75"/>
    </reaction>
</comment>
<dbReference type="InterPro" id="IPR039657">
    <property type="entry name" value="Dimethylallyltransferase"/>
</dbReference>
<dbReference type="Gene3D" id="1.10.20.140">
    <property type="match status" value="1"/>
</dbReference>
<keyword evidence="5 10" id="KW-0819">tRNA processing</keyword>
<evidence type="ECO:0000256" key="8">
    <source>
        <dbReference type="ARBA" id="ARBA00022842"/>
    </source>
</evidence>
<sequence>MVAPSSPAPSAPAGSAPMRIAVVGPTASGKSDLALDLIEALGEAAGSAHPAEVVGADASQLYRGMDIGTAKLPLEQRRGVPHHQIDVLDVRQEASVASYQRHARADLAAIEARGGRGLIVGGSGLYVRALTDALDFPGTDPAVRAGLEARVEREGLAALRAELEASDPLSAARIQPTDARRIVRALEVAAVTGRPFSASLPRYEDLAPTLHLALRPEREALRRRIRLRTQAMFASGLLEETQALLDQGLREGPTASRAIGYVQAVAVLDGEMSLAEAIESTSLATRQLASRQLKWFRRDPRVCWIDVALDEDGAWAAGERERVVEQALALLREHGDRL</sequence>
<dbReference type="InterPro" id="IPR027417">
    <property type="entry name" value="P-loop_NTPase"/>
</dbReference>
<feature type="binding site" evidence="10">
    <location>
        <begin position="26"/>
        <end position="31"/>
    </location>
    <ligand>
        <name>substrate</name>
    </ligand>
</feature>
<dbReference type="EC" id="2.5.1.75" evidence="10"/>
<comment type="caution">
    <text evidence="14">The sequence shown here is derived from an EMBL/GenBank/DDBJ whole genome shotgun (WGS) entry which is preliminary data.</text>
</comment>
<feature type="site" description="Interaction with substrate tRNA" evidence="10">
    <location>
        <position position="123"/>
    </location>
</feature>
<feature type="site" description="Interaction with substrate tRNA" evidence="10">
    <location>
        <position position="144"/>
    </location>
</feature>
<evidence type="ECO:0000256" key="3">
    <source>
        <dbReference type="ARBA" id="ARBA00005842"/>
    </source>
</evidence>
<dbReference type="GO" id="GO:0005524">
    <property type="term" value="F:ATP binding"/>
    <property type="evidence" value="ECO:0007669"/>
    <property type="project" value="UniProtKB-UniRule"/>
</dbReference>
<dbReference type="PANTHER" id="PTHR11088:SF60">
    <property type="entry name" value="TRNA DIMETHYLALLYLTRANSFERASE"/>
    <property type="match status" value="1"/>
</dbReference>
<evidence type="ECO:0000256" key="13">
    <source>
        <dbReference type="RuleBase" id="RU003785"/>
    </source>
</evidence>
<name>A0A2I1KW44_9ACTO</name>
<dbReference type="EMBL" id="PKHA01000001">
    <property type="protein sequence ID" value="PKY99853.1"/>
    <property type="molecule type" value="Genomic_DNA"/>
</dbReference>
<dbReference type="GO" id="GO:0006400">
    <property type="term" value="P:tRNA modification"/>
    <property type="evidence" value="ECO:0007669"/>
    <property type="project" value="TreeGrafter"/>
</dbReference>
<dbReference type="Proteomes" id="UP000234778">
    <property type="component" value="Unassembled WGS sequence"/>
</dbReference>
<dbReference type="Gene3D" id="3.40.50.300">
    <property type="entry name" value="P-loop containing nucleotide triphosphate hydrolases"/>
    <property type="match status" value="1"/>
</dbReference>
<evidence type="ECO:0000256" key="4">
    <source>
        <dbReference type="ARBA" id="ARBA00022679"/>
    </source>
</evidence>
<dbReference type="RefSeq" id="WP_048685383.1">
    <property type="nucleotide sequence ID" value="NZ_CP136961.1"/>
</dbReference>
<keyword evidence="7 10" id="KW-0067">ATP-binding</keyword>
<reference evidence="14 15" key="1">
    <citation type="submission" date="2017-12" db="EMBL/GenBank/DDBJ databases">
        <title>Phylogenetic diversity of female urinary microbiome.</title>
        <authorList>
            <person name="Thomas-White K."/>
            <person name="Wolfe A.J."/>
        </authorList>
    </citation>
    <scope>NUCLEOTIDE SEQUENCE [LARGE SCALE GENOMIC DNA]</scope>
    <source>
        <strain evidence="14 15">UMB0319</strain>
    </source>
</reference>
<evidence type="ECO:0000256" key="11">
    <source>
        <dbReference type="RuleBase" id="RU003783"/>
    </source>
</evidence>
<keyword evidence="6 10" id="KW-0547">Nucleotide-binding</keyword>
<keyword evidence="8 10" id="KW-0460">Magnesium</keyword>
<evidence type="ECO:0000313" key="14">
    <source>
        <dbReference type="EMBL" id="PKY99853.1"/>
    </source>
</evidence>
<dbReference type="Pfam" id="PF01715">
    <property type="entry name" value="IPPT"/>
    <property type="match status" value="1"/>
</dbReference>
<accession>A0A2I1KW44</accession>
<evidence type="ECO:0000256" key="7">
    <source>
        <dbReference type="ARBA" id="ARBA00022840"/>
    </source>
</evidence>
<dbReference type="HAMAP" id="MF_00185">
    <property type="entry name" value="IPP_trans"/>
    <property type="match status" value="1"/>
</dbReference>
<comment type="function">
    <text evidence="2 10 12">Catalyzes the transfer of a dimethylallyl group onto the adenine at position 37 in tRNAs that read codons beginning with uridine, leading to the formation of N6-(dimethylallyl)adenosine (i(6)A).</text>
</comment>
<dbReference type="NCBIfam" id="TIGR00174">
    <property type="entry name" value="miaA"/>
    <property type="match status" value="1"/>
</dbReference>
<evidence type="ECO:0000256" key="10">
    <source>
        <dbReference type="HAMAP-Rule" id="MF_00185"/>
    </source>
</evidence>
<dbReference type="FunFam" id="1.10.20.140:FF:000001">
    <property type="entry name" value="tRNA dimethylallyltransferase"/>
    <property type="match status" value="1"/>
</dbReference>
<evidence type="ECO:0000256" key="1">
    <source>
        <dbReference type="ARBA" id="ARBA00001946"/>
    </source>
</evidence>
<protein>
    <recommendedName>
        <fullName evidence="10">tRNA dimethylallyltransferase</fullName>
        <ecNumber evidence="10">2.5.1.75</ecNumber>
    </recommendedName>
    <alternativeName>
        <fullName evidence="10">Dimethylallyl diphosphate:tRNA dimethylallyltransferase</fullName>
        <shortName evidence="10">DMAPP:tRNA dimethylallyltransferase</shortName>
        <shortName evidence="10">DMATase</shortName>
    </alternativeName>
    <alternativeName>
        <fullName evidence="10">Isopentenyl-diphosphate:tRNA isopentenyltransferase</fullName>
        <shortName evidence="10">IPP transferase</shortName>
        <shortName evidence="10">IPPT</shortName>
        <shortName evidence="10">IPTase</shortName>
    </alternativeName>
</protein>
<dbReference type="GO" id="GO:0052381">
    <property type="term" value="F:tRNA dimethylallyltransferase activity"/>
    <property type="evidence" value="ECO:0007669"/>
    <property type="project" value="UniProtKB-UniRule"/>
</dbReference>